<dbReference type="HOGENOM" id="CLU_2712517_0_0_1"/>
<evidence type="ECO:0000313" key="5">
    <source>
        <dbReference type="Proteomes" id="UP000011087"/>
    </source>
</evidence>
<reference evidence="4" key="3">
    <citation type="submission" date="2015-06" db="UniProtKB">
        <authorList>
            <consortium name="EnsemblProtists"/>
        </authorList>
    </citation>
    <scope>IDENTIFICATION</scope>
</reference>
<evidence type="ECO:0000256" key="2">
    <source>
        <dbReference type="ARBA" id="ARBA00022837"/>
    </source>
</evidence>
<dbReference type="InterPro" id="IPR035892">
    <property type="entry name" value="C2_domain_sf"/>
</dbReference>
<proteinExistence type="predicted"/>
<dbReference type="PaxDb" id="55529-EKX37766"/>
<keyword evidence="1" id="KW-0479">Metal-binding</keyword>
<feature type="domain" description="C2" evidence="3">
    <location>
        <begin position="1"/>
        <end position="73"/>
    </location>
</feature>
<sequence>MRVQLVEARNLPRMDLLSGCDAYCVLFVNACSGLSTFASEVINKNVNPVWKQDFEWRMTSQTKVLSVTLWDKD</sequence>
<protein>
    <recommendedName>
        <fullName evidence="3">C2 domain-containing protein</fullName>
    </recommendedName>
</protein>
<dbReference type="SUPFAM" id="SSF49562">
    <property type="entry name" value="C2 domain (Calcium/lipid-binding domain, CaLB)"/>
    <property type="match status" value="1"/>
</dbReference>
<dbReference type="Gene3D" id="2.60.40.150">
    <property type="entry name" value="C2 domain"/>
    <property type="match status" value="1"/>
</dbReference>
<evidence type="ECO:0000256" key="1">
    <source>
        <dbReference type="ARBA" id="ARBA00022723"/>
    </source>
</evidence>
<dbReference type="PANTHER" id="PTHR45911:SF4">
    <property type="entry name" value="MULTIPLE C2 AND TRANSMEMBRANE DOMAIN-CONTAINING PROTEIN"/>
    <property type="match status" value="1"/>
</dbReference>
<evidence type="ECO:0000313" key="4">
    <source>
        <dbReference type="EnsemblProtists" id="EKX37786"/>
    </source>
</evidence>
<dbReference type="CDD" id="cd00030">
    <property type="entry name" value="C2"/>
    <property type="match status" value="1"/>
</dbReference>
<organism evidence="4 5">
    <name type="scientific">Guillardia theta (strain CCMP2712)</name>
    <name type="common">Cryptophyte</name>
    <dbReference type="NCBI Taxonomy" id="905079"/>
    <lineage>
        <taxon>Eukaryota</taxon>
        <taxon>Cryptophyceae</taxon>
        <taxon>Pyrenomonadales</taxon>
        <taxon>Geminigeraceae</taxon>
        <taxon>Guillardia</taxon>
    </lineage>
</organism>
<dbReference type="Proteomes" id="UP000011087">
    <property type="component" value="Unassembled WGS sequence"/>
</dbReference>
<accession>A0A0C3T1J8</accession>
<dbReference type="EnsemblProtists" id="EKX37774">
    <property type="protein sequence ID" value="EKX37774"/>
    <property type="gene ID" value="GUITHDRAFT_56866"/>
</dbReference>
<keyword evidence="5" id="KW-1185">Reference proteome</keyword>
<dbReference type="InterPro" id="IPR000008">
    <property type="entry name" value="C2_dom"/>
</dbReference>
<dbReference type="PANTHER" id="PTHR45911">
    <property type="entry name" value="C2 DOMAIN-CONTAINING PROTEIN"/>
    <property type="match status" value="1"/>
</dbReference>
<dbReference type="EnsemblProtists" id="EKX37766">
    <property type="protein sequence ID" value="EKX37766"/>
    <property type="gene ID" value="GUITHDRAFT_39960"/>
</dbReference>
<dbReference type="PROSITE" id="PS50004">
    <property type="entry name" value="C2"/>
    <property type="match status" value="1"/>
</dbReference>
<reference evidence="5" key="1">
    <citation type="journal article" date="2012" name="Nature">
        <title>Algal genomes reveal evolutionary mosaicism and the fate of nucleomorphs.</title>
        <authorList>
            <consortium name="DOE Joint Genome Institute"/>
            <person name="Curtis B.A."/>
            <person name="Tanifuji G."/>
            <person name="Burki F."/>
            <person name="Gruber A."/>
            <person name="Irimia M."/>
            <person name="Maruyama S."/>
            <person name="Arias M.C."/>
            <person name="Ball S.G."/>
            <person name="Gile G.H."/>
            <person name="Hirakawa Y."/>
            <person name="Hopkins J.F."/>
            <person name="Kuo A."/>
            <person name="Rensing S.A."/>
            <person name="Schmutz J."/>
            <person name="Symeonidi A."/>
            <person name="Elias M."/>
            <person name="Eveleigh R.J."/>
            <person name="Herman E.K."/>
            <person name="Klute M.J."/>
            <person name="Nakayama T."/>
            <person name="Obornik M."/>
            <person name="Reyes-Prieto A."/>
            <person name="Armbrust E.V."/>
            <person name="Aves S.J."/>
            <person name="Beiko R.G."/>
            <person name="Coutinho P."/>
            <person name="Dacks J.B."/>
            <person name="Durnford D.G."/>
            <person name="Fast N.M."/>
            <person name="Green B.R."/>
            <person name="Grisdale C.J."/>
            <person name="Hempel F."/>
            <person name="Henrissat B."/>
            <person name="Hoppner M.P."/>
            <person name="Ishida K."/>
            <person name="Kim E."/>
            <person name="Koreny L."/>
            <person name="Kroth P.G."/>
            <person name="Liu Y."/>
            <person name="Malik S.B."/>
            <person name="Maier U.G."/>
            <person name="McRose D."/>
            <person name="Mock T."/>
            <person name="Neilson J.A."/>
            <person name="Onodera N.T."/>
            <person name="Poole A.M."/>
            <person name="Pritham E.J."/>
            <person name="Richards T.A."/>
            <person name="Rocap G."/>
            <person name="Roy S.W."/>
            <person name="Sarai C."/>
            <person name="Schaack S."/>
            <person name="Shirato S."/>
            <person name="Slamovits C.H."/>
            <person name="Spencer D.F."/>
            <person name="Suzuki S."/>
            <person name="Worden A.Z."/>
            <person name="Zauner S."/>
            <person name="Barry K."/>
            <person name="Bell C."/>
            <person name="Bharti A.K."/>
            <person name="Crow J.A."/>
            <person name="Grimwood J."/>
            <person name="Kramer R."/>
            <person name="Lindquist E."/>
            <person name="Lucas S."/>
            <person name="Salamov A."/>
            <person name="McFadden G.I."/>
            <person name="Lane C.E."/>
            <person name="Keeling P.J."/>
            <person name="Gray M.W."/>
            <person name="Grigoriev I.V."/>
            <person name="Archibald J.M."/>
        </authorList>
    </citation>
    <scope>NUCLEOTIDE SEQUENCE</scope>
    <source>
        <strain evidence="5">CCMP2712</strain>
    </source>
</reference>
<reference evidence="5" key="2">
    <citation type="submission" date="2012-11" db="EMBL/GenBank/DDBJ databases">
        <authorList>
            <person name="Kuo A."/>
            <person name="Curtis B.A."/>
            <person name="Tanifuji G."/>
            <person name="Burki F."/>
            <person name="Gruber A."/>
            <person name="Irimia M."/>
            <person name="Maruyama S."/>
            <person name="Arias M.C."/>
            <person name="Ball S.G."/>
            <person name="Gile G.H."/>
            <person name="Hirakawa Y."/>
            <person name="Hopkins J.F."/>
            <person name="Rensing S.A."/>
            <person name="Schmutz J."/>
            <person name="Symeonidi A."/>
            <person name="Elias M."/>
            <person name="Eveleigh R.J."/>
            <person name="Herman E.K."/>
            <person name="Klute M.J."/>
            <person name="Nakayama T."/>
            <person name="Obornik M."/>
            <person name="Reyes-Prieto A."/>
            <person name="Armbrust E.V."/>
            <person name="Aves S.J."/>
            <person name="Beiko R.G."/>
            <person name="Coutinho P."/>
            <person name="Dacks J.B."/>
            <person name="Durnford D.G."/>
            <person name="Fast N.M."/>
            <person name="Green B.R."/>
            <person name="Grisdale C."/>
            <person name="Hempe F."/>
            <person name="Henrissat B."/>
            <person name="Hoppner M.P."/>
            <person name="Ishida K.-I."/>
            <person name="Kim E."/>
            <person name="Koreny L."/>
            <person name="Kroth P.G."/>
            <person name="Liu Y."/>
            <person name="Malik S.-B."/>
            <person name="Maier U.G."/>
            <person name="McRose D."/>
            <person name="Mock T."/>
            <person name="Neilson J.A."/>
            <person name="Onodera N.T."/>
            <person name="Poole A.M."/>
            <person name="Pritham E.J."/>
            <person name="Richards T.A."/>
            <person name="Rocap G."/>
            <person name="Roy S.W."/>
            <person name="Sarai C."/>
            <person name="Schaack S."/>
            <person name="Shirato S."/>
            <person name="Slamovits C.H."/>
            <person name="Spencer D.F."/>
            <person name="Suzuki S."/>
            <person name="Worden A.Z."/>
            <person name="Zauner S."/>
            <person name="Barry K."/>
            <person name="Bell C."/>
            <person name="Bharti A.K."/>
            <person name="Crow J.A."/>
            <person name="Grimwood J."/>
            <person name="Kramer R."/>
            <person name="Lindquist E."/>
            <person name="Lucas S."/>
            <person name="Salamov A."/>
            <person name="McFadden G.I."/>
            <person name="Lane C.E."/>
            <person name="Keeling P.J."/>
            <person name="Gray M.W."/>
            <person name="Grigoriev I.V."/>
            <person name="Archibald J.M."/>
        </authorList>
    </citation>
    <scope>NUCLEOTIDE SEQUENCE</scope>
    <source>
        <strain evidence="5">CCMP2712</strain>
    </source>
</reference>
<evidence type="ECO:0000259" key="3">
    <source>
        <dbReference type="PROSITE" id="PS50004"/>
    </source>
</evidence>
<dbReference type="OrthoDB" id="419768at2759"/>
<dbReference type="Pfam" id="PF00168">
    <property type="entry name" value="C2"/>
    <property type="match status" value="1"/>
</dbReference>
<name>A0A0C3T1J8_GUITC</name>
<dbReference type="EnsemblProtists" id="EKX37786">
    <property type="protein sequence ID" value="EKX37786"/>
    <property type="gene ID" value="GUITHDRAFT_60081"/>
</dbReference>
<keyword evidence="2" id="KW-0106">Calcium</keyword>